<name>A0AAV3T452_9EURY</name>
<evidence type="ECO:0000259" key="7">
    <source>
        <dbReference type="PROSITE" id="PS51151"/>
    </source>
</evidence>
<dbReference type="SMART" id="SM01407">
    <property type="entry name" value="NAC"/>
    <property type="match status" value="1"/>
</dbReference>
<dbReference type="GO" id="GO:0003723">
    <property type="term" value="F:RNA binding"/>
    <property type="evidence" value="ECO:0007669"/>
    <property type="project" value="UniProtKB-UniRule"/>
</dbReference>
<feature type="domain" description="NAC-A/B" evidence="7">
    <location>
        <begin position="1"/>
        <end position="67"/>
    </location>
</feature>
<evidence type="ECO:0000313" key="9">
    <source>
        <dbReference type="Proteomes" id="UP001500420"/>
    </source>
</evidence>
<dbReference type="Proteomes" id="UP001500420">
    <property type="component" value="Unassembled WGS sequence"/>
</dbReference>
<keyword evidence="9" id="KW-1185">Reference proteome</keyword>
<dbReference type="Pfam" id="PF14555">
    <property type="entry name" value="UBA_4"/>
    <property type="match status" value="1"/>
</dbReference>
<comment type="subunit">
    <text evidence="4">Homodimer. Interacts with the ribosome. Binds ribosomal RNA.</text>
</comment>
<sequence>MDPRKMKQMMEQMGVDMEELDANRVVIETDDADLVFEDVDVNKIDARGQETYQVVGSPEERDAGSAAGAIESGDSEDATDESAGVPDDDVEIVAMRTGASEDAAREALEENDGDLAAAVDQLE</sequence>
<dbReference type="HAMAP" id="MF_00814">
    <property type="entry name" value="NAC_arch"/>
    <property type="match status" value="1"/>
</dbReference>
<accession>A0AAV3T452</accession>
<feature type="compositionally biased region" description="Acidic residues" evidence="6">
    <location>
        <begin position="73"/>
        <end position="91"/>
    </location>
</feature>
<dbReference type="PROSITE" id="PS51151">
    <property type="entry name" value="NAC_AB"/>
    <property type="match status" value="1"/>
</dbReference>
<dbReference type="InterPro" id="IPR009060">
    <property type="entry name" value="UBA-like_sf"/>
</dbReference>
<evidence type="ECO:0000256" key="2">
    <source>
        <dbReference type="ARBA" id="ARBA00022884"/>
    </source>
</evidence>
<evidence type="ECO:0000256" key="6">
    <source>
        <dbReference type="SAM" id="MobiDB-lite"/>
    </source>
</evidence>
<evidence type="ECO:0000256" key="1">
    <source>
        <dbReference type="ARBA" id="ARBA00022448"/>
    </source>
</evidence>
<evidence type="ECO:0000256" key="4">
    <source>
        <dbReference type="HAMAP-Rule" id="MF_00814"/>
    </source>
</evidence>
<evidence type="ECO:0000313" key="8">
    <source>
        <dbReference type="EMBL" id="GAA0661894.1"/>
    </source>
</evidence>
<dbReference type="GO" id="GO:0015031">
    <property type="term" value="P:protein transport"/>
    <property type="evidence" value="ECO:0007669"/>
    <property type="project" value="UniProtKB-UniRule"/>
</dbReference>
<dbReference type="InterPro" id="IPR038187">
    <property type="entry name" value="NAC_A/B_dom_sf"/>
</dbReference>
<dbReference type="InterPro" id="IPR002715">
    <property type="entry name" value="Nas_poly-pep-assoc_cplx_dom"/>
</dbReference>
<evidence type="ECO:0000256" key="3">
    <source>
        <dbReference type="ARBA" id="ARBA00022927"/>
    </source>
</evidence>
<comment type="similarity">
    <text evidence="4">Belongs to the NAC-alpha family.</text>
</comment>
<protein>
    <recommendedName>
        <fullName evidence="4 5">Nascent polypeptide-associated complex protein</fullName>
    </recommendedName>
</protein>
<dbReference type="Gene3D" id="1.10.8.10">
    <property type="entry name" value="DNA helicase RuvA subunit, C-terminal domain"/>
    <property type="match status" value="1"/>
</dbReference>
<dbReference type="AlphaFoldDB" id="A0AAV3T452"/>
<dbReference type="EMBL" id="BAAADV010000001">
    <property type="protein sequence ID" value="GAA0661894.1"/>
    <property type="molecule type" value="Genomic_DNA"/>
</dbReference>
<comment type="function">
    <text evidence="4">Contacts the emerging nascent chain on the ribosome.</text>
</comment>
<dbReference type="NCBIfam" id="TIGR00264">
    <property type="entry name" value="archaeal-type nascent polypeptide-associated complex protein"/>
    <property type="match status" value="1"/>
</dbReference>
<keyword evidence="3 4" id="KW-0653">Protein transport</keyword>
<keyword evidence="1 4" id="KW-0813">Transport</keyword>
<comment type="caution">
    <text evidence="8">The sequence shown here is derived from an EMBL/GenBank/DDBJ whole genome shotgun (WGS) entry which is preliminary data.</text>
</comment>
<evidence type="ECO:0000256" key="5">
    <source>
        <dbReference type="NCBIfam" id="TIGR00264"/>
    </source>
</evidence>
<gene>
    <name evidence="4" type="primary">nac</name>
    <name evidence="8" type="ORF">GCM10009020_02750</name>
</gene>
<feature type="region of interest" description="Disordered" evidence="6">
    <location>
        <begin position="50"/>
        <end position="123"/>
    </location>
</feature>
<reference evidence="8 9" key="1">
    <citation type="journal article" date="2019" name="Int. J. Syst. Evol. Microbiol.">
        <title>The Global Catalogue of Microorganisms (GCM) 10K type strain sequencing project: providing services to taxonomists for standard genome sequencing and annotation.</title>
        <authorList>
            <consortium name="The Broad Institute Genomics Platform"/>
            <consortium name="The Broad Institute Genome Sequencing Center for Infectious Disease"/>
            <person name="Wu L."/>
            <person name="Ma J."/>
        </authorList>
    </citation>
    <scope>NUCLEOTIDE SEQUENCE [LARGE SCALE GENOMIC DNA]</scope>
    <source>
        <strain evidence="8 9">JCM 16328</strain>
    </source>
</reference>
<dbReference type="Pfam" id="PF01849">
    <property type="entry name" value="NAC"/>
    <property type="match status" value="1"/>
</dbReference>
<organism evidence="8 9">
    <name type="scientific">Natronoarchaeum mannanilyticum</name>
    <dbReference type="NCBI Taxonomy" id="926360"/>
    <lineage>
        <taxon>Archaea</taxon>
        <taxon>Methanobacteriati</taxon>
        <taxon>Methanobacteriota</taxon>
        <taxon>Stenosarchaea group</taxon>
        <taxon>Halobacteria</taxon>
        <taxon>Halobacteriales</taxon>
        <taxon>Natronoarchaeaceae</taxon>
    </lineage>
</organism>
<keyword evidence="2 4" id="KW-0694">RNA-binding</keyword>
<dbReference type="SUPFAM" id="SSF46934">
    <property type="entry name" value="UBA-like"/>
    <property type="match status" value="1"/>
</dbReference>
<dbReference type="Gene3D" id="2.20.70.30">
    <property type="entry name" value="Nascent polypeptide-associated complex domain"/>
    <property type="match status" value="1"/>
</dbReference>
<dbReference type="InterPro" id="IPR005231">
    <property type="entry name" value="NAC_arc"/>
</dbReference>
<proteinExistence type="inferred from homology"/>